<dbReference type="FunFam" id="3.30.70.330:FF:000022">
    <property type="entry name" value="APOBEC1 complementation factor isoform X1"/>
    <property type="match status" value="1"/>
</dbReference>
<name>A0A915HEV0_ROMCU</name>
<evidence type="ECO:0000313" key="9">
    <source>
        <dbReference type="WBParaSite" id="nRc.2.0.1.t00209-RA"/>
    </source>
</evidence>
<protein>
    <submittedName>
        <fullName evidence="9">RRM domain-containing protein</fullName>
    </submittedName>
</protein>
<evidence type="ECO:0000259" key="7">
    <source>
        <dbReference type="PROSITE" id="PS50102"/>
    </source>
</evidence>
<dbReference type="InterPro" id="IPR006535">
    <property type="entry name" value="HnRNP_R/Q_splicing_fac"/>
</dbReference>
<organism evidence="8 9">
    <name type="scientific">Romanomermis culicivorax</name>
    <name type="common">Nematode worm</name>
    <dbReference type="NCBI Taxonomy" id="13658"/>
    <lineage>
        <taxon>Eukaryota</taxon>
        <taxon>Metazoa</taxon>
        <taxon>Ecdysozoa</taxon>
        <taxon>Nematoda</taxon>
        <taxon>Enoplea</taxon>
        <taxon>Dorylaimia</taxon>
        <taxon>Mermithida</taxon>
        <taxon>Mermithoidea</taxon>
        <taxon>Mermithidae</taxon>
        <taxon>Romanomermis</taxon>
    </lineage>
</organism>
<keyword evidence="2" id="KW-0963">Cytoplasm</keyword>
<accession>A0A915HEV0</accession>
<dbReference type="PANTHER" id="PTHR21245">
    <property type="entry name" value="HETEROGENEOUS NUCLEAR RIBONUCLEOPROTEIN"/>
    <property type="match status" value="1"/>
</dbReference>
<dbReference type="AlphaFoldDB" id="A0A915HEV0"/>
<dbReference type="InterPro" id="IPR000504">
    <property type="entry name" value="RRM_dom"/>
</dbReference>
<dbReference type="InterPro" id="IPR012677">
    <property type="entry name" value="Nucleotide-bd_a/b_plait_sf"/>
</dbReference>
<dbReference type="Pfam" id="PF00076">
    <property type="entry name" value="RRM_1"/>
    <property type="match status" value="2"/>
</dbReference>
<dbReference type="SUPFAM" id="SSF54928">
    <property type="entry name" value="RNA-binding domain, RBD"/>
    <property type="match status" value="2"/>
</dbReference>
<dbReference type="Proteomes" id="UP000887565">
    <property type="component" value="Unplaced"/>
</dbReference>
<evidence type="ECO:0000256" key="1">
    <source>
        <dbReference type="ARBA" id="ARBA00004496"/>
    </source>
</evidence>
<comment type="subcellular location">
    <subcellularLocation>
        <location evidence="1">Cytoplasm</location>
    </subcellularLocation>
</comment>
<dbReference type="PROSITE" id="PS50102">
    <property type="entry name" value="RRM"/>
    <property type="match status" value="3"/>
</dbReference>
<feature type="compositionally biased region" description="Polar residues" evidence="6">
    <location>
        <begin position="325"/>
        <end position="350"/>
    </location>
</feature>
<evidence type="ECO:0000256" key="2">
    <source>
        <dbReference type="ARBA" id="ARBA00022490"/>
    </source>
</evidence>
<feature type="domain" description="RRM" evidence="7">
    <location>
        <begin position="165"/>
        <end position="238"/>
    </location>
</feature>
<dbReference type="GO" id="GO:0003723">
    <property type="term" value="F:RNA binding"/>
    <property type="evidence" value="ECO:0007669"/>
    <property type="project" value="UniProtKB-UniRule"/>
</dbReference>
<keyword evidence="8" id="KW-1185">Reference proteome</keyword>
<reference evidence="9" key="1">
    <citation type="submission" date="2022-11" db="UniProtKB">
        <authorList>
            <consortium name="WormBaseParasite"/>
        </authorList>
    </citation>
    <scope>IDENTIFICATION</scope>
</reference>
<dbReference type="NCBIfam" id="TIGR01648">
    <property type="entry name" value="hnRNP-R-Q"/>
    <property type="match status" value="1"/>
</dbReference>
<sequence>MFEDEVIPLFEKIGKLFQFRLMMDFSGTNRGFAFARYFNKNDAKMAVEKLNDFEVRNGQRIGVVLSVDNCRLYFGRIPRDKTCDEVEKEIRRITEGVIKVILYPNTEDRTKNRGFIFVEYESHKAATVARRKLIPGQVTMWGCPVEVDWAEPLPEPDDDVIAQVKILYVRNLMPSTTEIQLKNIFELITGKNTIEHVKKMKDYAFIHFKEKKDAALALQQMHGEMIDNSRIEVVWAKPVDKNLKRLKNLQTASNFQHLLNNPSNQPILTPLTTLASSIVFPPSYGLFTMPPPTQHFLFPTPFQTMSYDPNGSRNLPAFPTCPEPFNSNFTPPTGEKATSTNNSSPVSSLDSPVAAQLAGSPGVEPYVGMPFIDPTAGNSFSQPLIFTKLFDIVLDSTRSLAFDLFRELAHYLAHQLPLNFPCDVPQTLAYRLPHDLSRHLAQQ</sequence>
<dbReference type="Gene3D" id="3.30.70.330">
    <property type="match status" value="3"/>
</dbReference>
<evidence type="ECO:0000256" key="5">
    <source>
        <dbReference type="PROSITE-ProRule" id="PRU00176"/>
    </source>
</evidence>
<keyword evidence="4 5" id="KW-0694">RNA-binding</keyword>
<feature type="domain" description="RRM" evidence="7">
    <location>
        <begin position="70"/>
        <end position="152"/>
    </location>
</feature>
<dbReference type="InterPro" id="IPR035979">
    <property type="entry name" value="RBD_domain_sf"/>
</dbReference>
<feature type="domain" description="RRM" evidence="7">
    <location>
        <begin position="1"/>
        <end position="68"/>
    </location>
</feature>
<proteinExistence type="predicted"/>
<dbReference type="GO" id="GO:0005737">
    <property type="term" value="C:cytoplasm"/>
    <property type="evidence" value="ECO:0007669"/>
    <property type="project" value="UniProtKB-SubCell"/>
</dbReference>
<dbReference type="SMART" id="SM00360">
    <property type="entry name" value="RRM"/>
    <property type="match status" value="3"/>
</dbReference>
<feature type="region of interest" description="Disordered" evidence="6">
    <location>
        <begin position="324"/>
        <end position="353"/>
    </location>
</feature>
<evidence type="ECO:0000256" key="4">
    <source>
        <dbReference type="ARBA" id="ARBA00022884"/>
    </source>
</evidence>
<keyword evidence="3" id="KW-0677">Repeat</keyword>
<dbReference type="WBParaSite" id="nRc.2.0.1.t00209-RA">
    <property type="protein sequence ID" value="nRc.2.0.1.t00209-RA"/>
    <property type="gene ID" value="nRc.2.0.1.g00209"/>
</dbReference>
<evidence type="ECO:0000256" key="6">
    <source>
        <dbReference type="SAM" id="MobiDB-lite"/>
    </source>
</evidence>
<evidence type="ECO:0000256" key="3">
    <source>
        <dbReference type="ARBA" id="ARBA00022737"/>
    </source>
</evidence>
<evidence type="ECO:0000313" key="8">
    <source>
        <dbReference type="Proteomes" id="UP000887565"/>
    </source>
</evidence>